<reference evidence="1 2" key="1">
    <citation type="submission" date="2016-10" db="EMBL/GenBank/DDBJ databases">
        <authorList>
            <person name="de Groot N.N."/>
        </authorList>
    </citation>
    <scope>NUCLEOTIDE SEQUENCE [LARGE SCALE GENOMIC DNA]</scope>
    <source>
        <strain evidence="1 2">CGMCC 1.10228</strain>
    </source>
</reference>
<dbReference type="STRING" id="861298.SAMN04488136_101253"/>
<protein>
    <submittedName>
        <fullName evidence="1">Uncharacterized protein</fullName>
    </submittedName>
</protein>
<keyword evidence="2" id="KW-1185">Reference proteome</keyword>
<gene>
    <name evidence="1" type="ORF">SAMN04488136_101253</name>
</gene>
<proteinExistence type="predicted"/>
<dbReference type="EMBL" id="FNDD01000001">
    <property type="protein sequence ID" value="SDG68245.1"/>
    <property type="molecule type" value="Genomic_DNA"/>
</dbReference>
<evidence type="ECO:0000313" key="2">
    <source>
        <dbReference type="Proteomes" id="UP000198854"/>
    </source>
</evidence>
<dbReference type="OrthoDB" id="5814101at2"/>
<organism evidence="1 2">
    <name type="scientific">Vibrio xiamenensis</name>
    <dbReference type="NCBI Taxonomy" id="861298"/>
    <lineage>
        <taxon>Bacteria</taxon>
        <taxon>Pseudomonadati</taxon>
        <taxon>Pseudomonadota</taxon>
        <taxon>Gammaproteobacteria</taxon>
        <taxon>Vibrionales</taxon>
        <taxon>Vibrionaceae</taxon>
        <taxon>Vibrio</taxon>
    </lineage>
</organism>
<dbReference type="AlphaFoldDB" id="A0A1G7W8B5"/>
<dbReference type="RefSeq" id="WP_143015577.1">
    <property type="nucleotide sequence ID" value="NZ_FNDD01000001.1"/>
</dbReference>
<accession>A0A1G7W8B5</accession>
<sequence length="443" mass="48488">MRRGQRGIATLLITSMLLAAALLLTLASYKSVLYQIKRANNEVSARQQFWQAQGALECVFSAARLAPLLWQESLAECQVLGQSQIEVTQLSHQVFSIVAKSSFATVSKTLQLATPSNPSAVQASSHLYLANGLVVSPEPHLPLDDSEWACSILRYRGALFMHGEVQNLGLSDIDSPYTGFGLMQSCGSEYQTELSLTTPLHLEVGTTSTQLEQDIRYEPNLASFESLFGVPRAQWFEVMAQREFFKIAVTPLTTSGGDMLFSAQTLPEPSLVSDCGERIEAALQGGENLIWVYGSCHLDNDDLFALEQASQALGGAEHGVILVVHGGVISLSGDGQFYGLLYHLVEDSAAFDAQVADDWQRMAAEQYAQLESLVSGEESLALDNVAYFSNGEWNVRGGLVLDTPSYWSLYAEPLTVTLDKDLLNAPLSRLIDAKWREGSWYAK</sequence>
<dbReference type="Proteomes" id="UP000198854">
    <property type="component" value="Unassembled WGS sequence"/>
</dbReference>
<evidence type="ECO:0000313" key="1">
    <source>
        <dbReference type="EMBL" id="SDG68245.1"/>
    </source>
</evidence>
<name>A0A1G7W8B5_9VIBR</name>